<keyword evidence="3" id="KW-1185">Reference proteome</keyword>
<organism evidence="2 3">
    <name type="scientific">Phanerochaete sordida</name>
    <dbReference type="NCBI Taxonomy" id="48140"/>
    <lineage>
        <taxon>Eukaryota</taxon>
        <taxon>Fungi</taxon>
        <taxon>Dikarya</taxon>
        <taxon>Basidiomycota</taxon>
        <taxon>Agaricomycotina</taxon>
        <taxon>Agaricomycetes</taxon>
        <taxon>Polyporales</taxon>
        <taxon>Phanerochaetaceae</taxon>
        <taxon>Phanerochaete</taxon>
    </lineage>
</organism>
<dbReference type="InterPro" id="IPR011333">
    <property type="entry name" value="SKP1/BTB/POZ_sf"/>
</dbReference>
<feature type="domain" description="BTB" evidence="1">
    <location>
        <begin position="29"/>
        <end position="104"/>
    </location>
</feature>
<dbReference type="PROSITE" id="PS50097">
    <property type="entry name" value="BTB"/>
    <property type="match status" value="1"/>
</dbReference>
<dbReference type="EMBL" id="BPQB01000068">
    <property type="protein sequence ID" value="GJE97119.1"/>
    <property type="molecule type" value="Genomic_DNA"/>
</dbReference>
<protein>
    <recommendedName>
        <fullName evidence="1">BTB domain-containing protein</fullName>
    </recommendedName>
</protein>
<dbReference type="Proteomes" id="UP000703269">
    <property type="component" value="Unassembled WGS sequence"/>
</dbReference>
<evidence type="ECO:0000313" key="3">
    <source>
        <dbReference type="Proteomes" id="UP000703269"/>
    </source>
</evidence>
<dbReference type="AlphaFoldDB" id="A0A9P3LJX3"/>
<dbReference type="OrthoDB" id="3238373at2759"/>
<evidence type="ECO:0000313" key="2">
    <source>
        <dbReference type="EMBL" id="GJE97119.1"/>
    </source>
</evidence>
<dbReference type="Gene3D" id="3.30.710.10">
    <property type="entry name" value="Potassium Channel Kv1.1, Chain A"/>
    <property type="match status" value="1"/>
</dbReference>
<proteinExistence type="predicted"/>
<gene>
    <name evidence="2" type="ORF">PsYK624_133300</name>
</gene>
<reference evidence="2 3" key="1">
    <citation type="submission" date="2021-08" db="EMBL/GenBank/DDBJ databases">
        <title>Draft Genome Sequence of Phanerochaete sordida strain YK-624.</title>
        <authorList>
            <person name="Mori T."/>
            <person name="Dohra H."/>
            <person name="Suzuki T."/>
            <person name="Kawagishi H."/>
            <person name="Hirai H."/>
        </authorList>
    </citation>
    <scope>NUCLEOTIDE SEQUENCE [LARGE SCALE GENOMIC DNA]</scope>
    <source>
        <strain evidence="2 3">YK-624</strain>
    </source>
</reference>
<accession>A0A9P3LJX3</accession>
<dbReference type="InterPro" id="IPR000210">
    <property type="entry name" value="BTB/POZ_dom"/>
</dbReference>
<name>A0A9P3LJX3_9APHY</name>
<evidence type="ECO:0000259" key="1">
    <source>
        <dbReference type="PROSITE" id="PS50097"/>
    </source>
</evidence>
<comment type="caution">
    <text evidence="2">The sequence shown here is derived from an EMBL/GenBank/DDBJ whole genome shotgun (WGS) entry which is preliminary data.</text>
</comment>
<sequence>MTNSFLGDGMLSLSMPGPSRDPTYYISDGNSVLLVENTLFRVHRSTLTKDKSAFETMFQLSSETDSSRSESSVTLAVEGESDDNPIHLQGDSADEFRALLWSLYALPHELLIAMTPEADPMQLVALARITNKYQFRSLETWALGALNTYYSRPGAFEDVPTTQPPTVSLPHTGTATPPTQPSLVQITELATLCERPDLLDAAVARWKRLIGEGRDLALAIQVGEQLQLRPMLGLAYHAMMLRGKTAWDADAHLTRDQRVRLLCGYYALGKLADVLPSSPPVLTHSQRCTGQQRCVKAFGNVWKMILDTPTQMFPNLQREDILGRVMVAESTMRVLVKEDIPSQGFLDGMQTCKENALFVVSMRIRELKESLADHFMDDF</sequence>